<keyword evidence="3" id="KW-1185">Reference proteome</keyword>
<feature type="region of interest" description="Disordered" evidence="1">
    <location>
        <begin position="120"/>
        <end position="148"/>
    </location>
</feature>
<evidence type="ECO:0000256" key="1">
    <source>
        <dbReference type="SAM" id="MobiDB-lite"/>
    </source>
</evidence>
<feature type="region of interest" description="Disordered" evidence="1">
    <location>
        <begin position="176"/>
        <end position="204"/>
    </location>
</feature>
<protein>
    <submittedName>
        <fullName evidence="2">Uncharacterized protein</fullName>
    </submittedName>
</protein>
<feature type="region of interest" description="Disordered" evidence="1">
    <location>
        <begin position="23"/>
        <end position="96"/>
    </location>
</feature>
<evidence type="ECO:0000313" key="3">
    <source>
        <dbReference type="Proteomes" id="UP001549184"/>
    </source>
</evidence>
<reference evidence="2 3" key="1">
    <citation type="submission" date="2024-06" db="EMBL/GenBank/DDBJ databases">
        <title>Sorghum-associated microbial communities from plants grown in Nebraska, USA.</title>
        <authorList>
            <person name="Schachtman D."/>
        </authorList>
    </citation>
    <scope>NUCLEOTIDE SEQUENCE [LARGE SCALE GENOMIC DNA]</scope>
    <source>
        <strain evidence="2 3">1073</strain>
    </source>
</reference>
<comment type="caution">
    <text evidence="2">The sequence shown here is derived from an EMBL/GenBank/DDBJ whole genome shotgun (WGS) entry which is preliminary data.</text>
</comment>
<dbReference type="EMBL" id="JBEPMU010000006">
    <property type="protein sequence ID" value="MET3653944.1"/>
    <property type="molecule type" value="Genomic_DNA"/>
</dbReference>
<dbReference type="Proteomes" id="UP001549184">
    <property type="component" value="Unassembled WGS sequence"/>
</dbReference>
<gene>
    <name evidence="2" type="ORF">ABIC75_003682</name>
</gene>
<evidence type="ECO:0000313" key="2">
    <source>
        <dbReference type="EMBL" id="MET3653944.1"/>
    </source>
</evidence>
<name>A0ABV2K1H6_9GAMM</name>
<sequence>MSDFLDRVAARVIGGDAAMLTPRIPSMYEPSQPSAGAPLEHSLSVTAADTSPHDDEASAPARAIRLDTPTALAPSETPHEEIRSEWTQATPTRPDRVDRASVISAKEAVQPLSARHRVIEPPAHRPMRESRRKTSTHEGTERSPATARVAAVPDHAIGVLLPPEQPVFGAAIADTTRHASPERGQGTAAKAQSETHEPVVHVSIGRIEVRASSPAATTVRRQDAARVDRLGDYLRERNKALP</sequence>
<dbReference type="RefSeq" id="WP_354015321.1">
    <property type="nucleotide sequence ID" value="NZ_JBEPMU010000006.1"/>
</dbReference>
<organism evidence="2 3">
    <name type="scientific">Dyella japonica</name>
    <dbReference type="NCBI Taxonomy" id="231455"/>
    <lineage>
        <taxon>Bacteria</taxon>
        <taxon>Pseudomonadati</taxon>
        <taxon>Pseudomonadota</taxon>
        <taxon>Gammaproteobacteria</taxon>
        <taxon>Lysobacterales</taxon>
        <taxon>Rhodanobacteraceae</taxon>
        <taxon>Dyella</taxon>
    </lineage>
</organism>
<feature type="compositionally biased region" description="Basic and acidic residues" evidence="1">
    <location>
        <begin position="120"/>
        <end position="129"/>
    </location>
</feature>
<accession>A0ABV2K1H6</accession>
<proteinExistence type="predicted"/>